<dbReference type="SMART" id="SM00062">
    <property type="entry name" value="PBPb"/>
    <property type="match status" value="1"/>
</dbReference>
<dbReference type="Proteomes" id="UP000077875">
    <property type="component" value="Chromosome"/>
</dbReference>
<dbReference type="PANTHER" id="PTHR30024:SF48">
    <property type="entry name" value="ABC TRANSPORTER SUBSTRATE-BINDING PROTEIN"/>
    <property type="match status" value="1"/>
</dbReference>
<dbReference type="EMBL" id="CP015243">
    <property type="protein sequence ID" value="ANF58101.1"/>
    <property type="molecule type" value="Genomic_DNA"/>
</dbReference>
<dbReference type="GO" id="GO:0042626">
    <property type="term" value="F:ATPase-coupled transmembrane transporter activity"/>
    <property type="evidence" value="ECO:0007669"/>
    <property type="project" value="InterPro"/>
</dbReference>
<gene>
    <name evidence="7" type="ORF">A5892_12015</name>
</gene>
<evidence type="ECO:0000313" key="7">
    <source>
        <dbReference type="EMBL" id="ANF58101.1"/>
    </source>
</evidence>
<dbReference type="PANTHER" id="PTHR30024">
    <property type="entry name" value="ALIPHATIC SULFONATES-BINDING PROTEIN-RELATED"/>
    <property type="match status" value="1"/>
</dbReference>
<dbReference type="Gene3D" id="3.40.190.10">
    <property type="entry name" value="Periplasmic binding protein-like II"/>
    <property type="match status" value="2"/>
</dbReference>
<feature type="domain" description="Solute-binding protein family 3/N-terminal" evidence="6">
    <location>
        <begin position="37"/>
        <end position="245"/>
    </location>
</feature>
<reference evidence="7 8" key="1">
    <citation type="submission" date="2016-04" db="EMBL/GenBank/DDBJ databases">
        <title>Complete Genome Sequence of Halotalea alkalilenta IHB B 13600.</title>
        <authorList>
            <person name="Swarnkar M.K."/>
            <person name="Sharma A."/>
            <person name="Kaushal K."/>
            <person name="Soni R."/>
            <person name="Rana S."/>
            <person name="Singh A.K."/>
            <person name="Gulati A."/>
        </authorList>
    </citation>
    <scope>NUCLEOTIDE SEQUENCE [LARGE SCALE GENOMIC DNA]</scope>
    <source>
        <strain evidence="7 8">IHB B 13600</strain>
    </source>
</reference>
<dbReference type="FunFam" id="3.40.190.10:FF:000050">
    <property type="entry name" value="Sulfonate ABC transporter substrate-binding protein"/>
    <property type="match status" value="1"/>
</dbReference>
<dbReference type="InterPro" id="IPR001638">
    <property type="entry name" value="Solute-binding_3/MltF_N"/>
</dbReference>
<dbReference type="NCBIfam" id="TIGR01728">
    <property type="entry name" value="SsuA_fam"/>
    <property type="match status" value="1"/>
</dbReference>
<keyword evidence="3" id="KW-0732">Signal</keyword>
<dbReference type="Pfam" id="PF13379">
    <property type="entry name" value="NMT1_2"/>
    <property type="match status" value="1"/>
</dbReference>
<accession>A0A172YFQ4</accession>
<dbReference type="AlphaFoldDB" id="A0A172YFQ4"/>
<organism evidence="7 8">
    <name type="scientific">Halotalea alkalilenta</name>
    <dbReference type="NCBI Taxonomy" id="376489"/>
    <lineage>
        <taxon>Bacteria</taxon>
        <taxon>Pseudomonadati</taxon>
        <taxon>Pseudomonadota</taxon>
        <taxon>Gammaproteobacteria</taxon>
        <taxon>Oceanospirillales</taxon>
        <taxon>Halomonadaceae</taxon>
        <taxon>Halotalea</taxon>
    </lineage>
</organism>
<sequence length="323" mass="34342">MLCAVFALASSAYLVDSPMVRAEQPPGRTTLVLGDQVKTVQTLVEAAGVMEDAPYDYRWASFQGAAPLFEALRAGAVDTAMAGDLPVLAAASGDAPMKIIATRQGEPSSLGIVVQRESSIGSVADLEGRQVVVSSARGSVSQYQLYGALREAGLEPDDVEVRFVLPTDAMAAFNSGQIDAWATFDPYFAIAVEQGARVLRDGTGINPTLGFITAAEGSLEDPAKRAAIEDFLQRLARAGDWARANPERYGAAVARQTRLPEPTALEVSRRSAYATRALSDQDIATLQQLADSAVRDNILPRAIDVAALSDQRLLEQQHAPEAP</sequence>
<dbReference type="CDD" id="cd13558">
    <property type="entry name" value="PBP2_SsuA_like_2"/>
    <property type="match status" value="1"/>
</dbReference>
<evidence type="ECO:0000256" key="5">
    <source>
        <dbReference type="ARBA" id="ARBA00070228"/>
    </source>
</evidence>
<evidence type="ECO:0000313" key="8">
    <source>
        <dbReference type="Proteomes" id="UP000077875"/>
    </source>
</evidence>
<keyword evidence="2" id="KW-0813">Transport</keyword>
<keyword evidence="8" id="KW-1185">Reference proteome</keyword>
<evidence type="ECO:0000256" key="4">
    <source>
        <dbReference type="ARBA" id="ARBA00055538"/>
    </source>
</evidence>
<proteinExistence type="inferred from homology"/>
<dbReference type="InterPro" id="IPR010067">
    <property type="entry name" value="ABC_SsuA_sub-bd"/>
</dbReference>
<dbReference type="SUPFAM" id="SSF53850">
    <property type="entry name" value="Periplasmic binding protein-like II"/>
    <property type="match status" value="1"/>
</dbReference>
<evidence type="ECO:0000256" key="3">
    <source>
        <dbReference type="ARBA" id="ARBA00022729"/>
    </source>
</evidence>
<name>A0A172YFQ4_9GAMM</name>
<dbReference type="GO" id="GO:0016020">
    <property type="term" value="C:membrane"/>
    <property type="evidence" value="ECO:0007669"/>
    <property type="project" value="InterPro"/>
</dbReference>
<comment type="similarity">
    <text evidence="1">Belongs to the bacterial solute-binding protein SsuA/TauA family.</text>
</comment>
<evidence type="ECO:0000256" key="2">
    <source>
        <dbReference type="ARBA" id="ARBA00022448"/>
    </source>
</evidence>
<evidence type="ECO:0000259" key="6">
    <source>
        <dbReference type="SMART" id="SM00062"/>
    </source>
</evidence>
<comment type="function">
    <text evidence="4">Part of a binding-protein-dependent transport system for aliphatic sulfonates. Putative binding protein.</text>
</comment>
<evidence type="ECO:0000256" key="1">
    <source>
        <dbReference type="ARBA" id="ARBA00010742"/>
    </source>
</evidence>
<protein>
    <recommendedName>
        <fullName evidence="5">Putative aliphatic sulfonates-binding protein</fullName>
    </recommendedName>
</protein>
<dbReference type="STRING" id="376489.A5892_12015"/>
<dbReference type="KEGG" id="haa:A5892_12015"/>